<dbReference type="SUPFAM" id="SSF88659">
    <property type="entry name" value="Sigma3 and sigma4 domains of RNA polymerase sigma factors"/>
    <property type="match status" value="1"/>
</dbReference>
<dbReference type="PANTHER" id="PTHR43133:SF39">
    <property type="entry name" value="SIMILAR TO RNA POLYMERASE SIGMA-E FACTOR"/>
    <property type="match status" value="1"/>
</dbReference>
<dbReference type="GO" id="GO:0006352">
    <property type="term" value="P:DNA-templated transcription initiation"/>
    <property type="evidence" value="ECO:0007669"/>
    <property type="project" value="InterPro"/>
</dbReference>
<evidence type="ECO:0000313" key="5">
    <source>
        <dbReference type="EMBL" id="CAA9433560.1"/>
    </source>
</evidence>
<dbReference type="PANTHER" id="PTHR43133">
    <property type="entry name" value="RNA POLYMERASE ECF-TYPE SIGMA FACTO"/>
    <property type="match status" value="1"/>
</dbReference>
<dbReference type="Gene3D" id="1.10.10.10">
    <property type="entry name" value="Winged helix-like DNA-binding domain superfamily/Winged helix DNA-binding domain"/>
    <property type="match status" value="1"/>
</dbReference>
<proteinExistence type="predicted"/>
<dbReference type="Pfam" id="PF07638">
    <property type="entry name" value="Sigma70_ECF"/>
    <property type="match status" value="1"/>
</dbReference>
<dbReference type="InterPro" id="IPR039425">
    <property type="entry name" value="RNA_pol_sigma-70-like"/>
</dbReference>
<accession>A0A6J4QBY5</accession>
<keyword evidence="2" id="KW-0731">Sigma factor</keyword>
<reference evidence="5" key="1">
    <citation type="submission" date="2020-02" db="EMBL/GenBank/DDBJ databases">
        <authorList>
            <person name="Meier V. D."/>
        </authorList>
    </citation>
    <scope>NUCLEOTIDE SEQUENCE</scope>
    <source>
        <strain evidence="5">AVDCRST_MAG74</strain>
    </source>
</reference>
<keyword evidence="1" id="KW-0805">Transcription regulation</keyword>
<dbReference type="InterPro" id="IPR053812">
    <property type="entry name" value="HTH_Sigma70_ECF-like"/>
</dbReference>
<gene>
    <name evidence="5" type="ORF">AVDCRST_MAG74-3898</name>
</gene>
<protein>
    <recommendedName>
        <fullName evidence="4">RNA polymerase sigma-70 ECF-like HTH domain-containing protein</fullName>
    </recommendedName>
</protein>
<dbReference type="NCBIfam" id="TIGR02999">
    <property type="entry name" value="Sig-70_X6"/>
    <property type="match status" value="1"/>
</dbReference>
<evidence type="ECO:0000256" key="1">
    <source>
        <dbReference type="ARBA" id="ARBA00023015"/>
    </source>
</evidence>
<evidence type="ECO:0000256" key="2">
    <source>
        <dbReference type="ARBA" id="ARBA00023082"/>
    </source>
</evidence>
<dbReference type="InterPro" id="IPR011517">
    <property type="entry name" value="RNA_pol_sigma70_ECF-like"/>
</dbReference>
<organism evidence="5">
    <name type="scientific">uncultured Pyrinomonadaceae bacterium</name>
    <dbReference type="NCBI Taxonomy" id="2283094"/>
    <lineage>
        <taxon>Bacteria</taxon>
        <taxon>Pseudomonadati</taxon>
        <taxon>Acidobacteriota</taxon>
        <taxon>Blastocatellia</taxon>
        <taxon>Blastocatellales</taxon>
        <taxon>Pyrinomonadaceae</taxon>
        <taxon>environmental samples</taxon>
    </lineage>
</organism>
<dbReference type="AlphaFoldDB" id="A0A6J4QBY5"/>
<evidence type="ECO:0000259" key="4">
    <source>
        <dbReference type="Pfam" id="PF07638"/>
    </source>
</evidence>
<dbReference type="InterPro" id="IPR036388">
    <property type="entry name" value="WH-like_DNA-bd_sf"/>
</dbReference>
<feature type="domain" description="RNA polymerase sigma-70 ECF-like HTH" evidence="4">
    <location>
        <begin position="3"/>
        <end position="182"/>
    </location>
</feature>
<dbReference type="NCBIfam" id="TIGR02937">
    <property type="entry name" value="sigma70-ECF"/>
    <property type="match status" value="1"/>
</dbReference>
<name>A0A6J4QBY5_9BACT</name>
<dbReference type="GO" id="GO:0016987">
    <property type="term" value="F:sigma factor activity"/>
    <property type="evidence" value="ECO:0007669"/>
    <property type="project" value="UniProtKB-KW"/>
</dbReference>
<sequence length="184" mass="21130">MAESVTELLLEFSNGNQQAVNDIFPLIYDELKKLAGNYLRNERGNHTLQPTALVHEAYLKLVDHTRINWQNRAHFLGTAATLMRQILIDHARRHRADKRGERENLPLEESIVNIAGEKSMDLIRLGEALKDLAKFDEFKSCLVELRYFGGLSVEETAEVLQMSKITDKRHWRLAKAWLAEAIHG</sequence>
<evidence type="ECO:0000256" key="3">
    <source>
        <dbReference type="ARBA" id="ARBA00023163"/>
    </source>
</evidence>
<dbReference type="InterPro" id="IPR014284">
    <property type="entry name" value="RNA_pol_sigma-70_dom"/>
</dbReference>
<dbReference type="InterPro" id="IPR013324">
    <property type="entry name" value="RNA_pol_sigma_r3/r4-like"/>
</dbReference>
<keyword evidence="3" id="KW-0804">Transcription</keyword>
<dbReference type="EMBL" id="CADCUR010000317">
    <property type="protein sequence ID" value="CAA9433560.1"/>
    <property type="molecule type" value="Genomic_DNA"/>
</dbReference>